<dbReference type="VEuPathDB" id="AmoebaDB:EIN_421840"/>
<feature type="non-terminal residue" evidence="1">
    <location>
        <position position="1"/>
    </location>
</feature>
<sequence>MIESEREAFVVVKEERLDKLHKSLKEINDTYFKFKLTLADLPIGQESVEKIVKSVEDYIGSEIHTRT</sequence>
<name>A0A0A1U9T4_ENTIV</name>
<dbReference type="GeneID" id="14890806"/>
<dbReference type="KEGG" id="eiv:EIN_421840"/>
<accession>A0A0A1U9T4</accession>
<dbReference type="EMBL" id="KB206425">
    <property type="protein sequence ID" value="ELP91825.1"/>
    <property type="molecule type" value="Genomic_DNA"/>
</dbReference>
<reference evidence="1 2" key="1">
    <citation type="submission" date="2012-10" db="EMBL/GenBank/DDBJ databases">
        <authorList>
            <person name="Zafar N."/>
            <person name="Inman J."/>
            <person name="Hall N."/>
            <person name="Lorenzi H."/>
            <person name="Caler E."/>
        </authorList>
    </citation>
    <scope>NUCLEOTIDE SEQUENCE [LARGE SCALE GENOMIC DNA]</scope>
    <source>
        <strain evidence="1 2">IP1</strain>
    </source>
</reference>
<dbReference type="RefSeq" id="XP_004258596.1">
    <property type="nucleotide sequence ID" value="XM_004258548.1"/>
</dbReference>
<evidence type="ECO:0000313" key="1">
    <source>
        <dbReference type="EMBL" id="ELP91825.1"/>
    </source>
</evidence>
<proteinExistence type="predicted"/>
<dbReference type="Proteomes" id="UP000014680">
    <property type="component" value="Unassembled WGS sequence"/>
</dbReference>
<evidence type="ECO:0000313" key="2">
    <source>
        <dbReference type="Proteomes" id="UP000014680"/>
    </source>
</evidence>
<dbReference type="AlphaFoldDB" id="A0A0A1U9T4"/>
<feature type="non-terminal residue" evidence="1">
    <location>
        <position position="67"/>
    </location>
</feature>
<protein>
    <submittedName>
        <fullName evidence="1">Uncharacterized protein</fullName>
    </submittedName>
</protein>
<organism evidence="1 2">
    <name type="scientific">Entamoeba invadens IP1</name>
    <dbReference type="NCBI Taxonomy" id="370355"/>
    <lineage>
        <taxon>Eukaryota</taxon>
        <taxon>Amoebozoa</taxon>
        <taxon>Evosea</taxon>
        <taxon>Archamoebae</taxon>
        <taxon>Mastigamoebida</taxon>
        <taxon>Entamoebidae</taxon>
        <taxon>Entamoeba</taxon>
    </lineage>
</organism>
<keyword evidence="2" id="KW-1185">Reference proteome</keyword>
<gene>
    <name evidence="1" type="ORF">EIN_421840</name>
</gene>